<comment type="caution">
    <text evidence="1">The sequence shown here is derived from an EMBL/GenBank/DDBJ whole genome shotgun (WGS) entry which is preliminary data.</text>
</comment>
<name>A0A6N7XZP8_9FIRM</name>
<protein>
    <submittedName>
        <fullName evidence="1">Uncharacterized protein</fullName>
    </submittedName>
</protein>
<organism evidence="1 2">
    <name type="scientific">Anaerobutyricum soehngenii</name>
    <dbReference type="NCBI Taxonomy" id="105843"/>
    <lineage>
        <taxon>Bacteria</taxon>
        <taxon>Bacillati</taxon>
        <taxon>Bacillota</taxon>
        <taxon>Clostridia</taxon>
        <taxon>Lachnospirales</taxon>
        <taxon>Lachnospiraceae</taxon>
        <taxon>Anaerobutyricum</taxon>
    </lineage>
</organism>
<dbReference type="EMBL" id="VULP01000014">
    <property type="protein sequence ID" value="MSU82281.1"/>
    <property type="molecule type" value="Genomic_DNA"/>
</dbReference>
<reference evidence="1 2" key="1">
    <citation type="submission" date="2019-08" db="EMBL/GenBank/DDBJ databases">
        <title>In-depth cultivation of the pig gut microbiome towards novel bacterial diversity and tailored functional studies.</title>
        <authorList>
            <person name="Wylensek D."/>
            <person name="Hitch T.C.A."/>
            <person name="Clavel T."/>
        </authorList>
    </citation>
    <scope>NUCLEOTIDE SEQUENCE [LARGE SCALE GENOMIC DNA]</scope>
    <source>
        <strain evidence="1 2">BSM-383-APC-4H</strain>
    </source>
</reference>
<gene>
    <name evidence="1" type="ORF">FYJ25_07950</name>
</gene>
<accession>A0A6N7XZP8</accession>
<sequence length="71" mass="8723">MGKEKKHGLLGKILIFFTQTPDFIWRKRIEKQKFDIEQNVMSEQVKMPVRHFLRRDYLHILFYIKILVFVS</sequence>
<evidence type="ECO:0000313" key="2">
    <source>
        <dbReference type="Proteomes" id="UP000433359"/>
    </source>
</evidence>
<evidence type="ECO:0000313" key="1">
    <source>
        <dbReference type="EMBL" id="MSU82281.1"/>
    </source>
</evidence>
<proteinExistence type="predicted"/>
<dbReference type="AlphaFoldDB" id="A0A6N7XZP8"/>
<dbReference type="Proteomes" id="UP000433359">
    <property type="component" value="Unassembled WGS sequence"/>
</dbReference>